<feature type="region of interest" description="Disordered" evidence="6">
    <location>
        <begin position="1"/>
        <end position="81"/>
    </location>
</feature>
<protein>
    <submittedName>
        <fullName evidence="8">Protein transport protein Sec16B</fullName>
    </submittedName>
</protein>
<evidence type="ECO:0000256" key="4">
    <source>
        <dbReference type="ARBA" id="ARBA00022824"/>
    </source>
</evidence>
<feature type="region of interest" description="Disordered" evidence="6">
    <location>
        <begin position="1493"/>
        <end position="1520"/>
    </location>
</feature>
<evidence type="ECO:0000313" key="8">
    <source>
        <dbReference type="EMBL" id="JAQ03202.1"/>
    </source>
</evidence>
<reference evidence="8" key="1">
    <citation type="journal article" date="2016" name="Gigascience">
        <title>De novo construction of an expanded transcriptome assembly for the western tarnished plant bug, Lygus hesperus.</title>
        <authorList>
            <person name="Tassone E.E."/>
            <person name="Geib S.M."/>
            <person name="Hall B."/>
            <person name="Fabrick J.A."/>
            <person name="Brent C.S."/>
            <person name="Hull J.J."/>
        </authorList>
    </citation>
    <scope>NUCLEOTIDE SEQUENCE</scope>
</reference>
<sequence>MSCGPNDPWSWGDVGDDSNTINSGGPNHHATGNKVPFNNGGGGWPQMTHAQANHPHPNGSVPQVSRQQQQQPQQHYNPNIFSTGKGGAEFFDSLVAHNANTIPSSWGQQGVWATQLPTTHHLSTENQIEAENSEIVPPEIDYKRPSFTSSFTNVHFEKNANFTSANTFPQDSANINASLGGQLNPAPPQSQTRSITGSQDVQDARVAQNWDGWNDKPPSKESGPPPLPLRKAPDGPQSQTYDDRQAPNTHHNHSFLPSPPVPSATPPSDLYGNTHVNNFATSKPVPTKPLGQTMTTDVSSNRPQPSPHSMETSNTANPPHQPPTNHQAQAPSAFGSLDSWNKNLNSENRQHLPPPSKPDAGAAKNLQHPFSTPLEIATGNSFQNQPFPPQSESNSKQKNLFPEVASSKTNNQLFITPDTRNNNPFLTPSSVSHEDSMNLLPIGSSTPTGMPYKPENEEVPPKQDTLEQQLTNLTIEESVPTTVVDQTLEVNKSEPTNQEAPIEKEQTTTGLLVADRNQYLETGHLSALKDVYDSSLQDLADESDAPPPGLDRMVTGQLREPITTPSDLSRDVDLQSMNSNAPTVGSLALGESSASSVVSEGRKGGSVEGTEDEPESQRLVQGESTAEEQLFMAGPPGHREVPPGEAEPVRGRVVLGQMGRGTTPPLLLDQPSPRNDRERGEREIVGRMVVGERTEPPQSGAQDDYRQQHRPRHRHPRGESSFDEEERDYSSDRDRRERDRGDFKRDERPRRRHRSPEYRSDEEYEDKRPYPRGNRERDRRDRDRRDRDYSPDRDFYYNRDYYHDSRDRRPRRFGDRDRDYHHREREYEDDYNYYRDHRSRPSSRTGSDYRRLNVTNEYAARSRHYYPDNRLNVSLPSLKNVTKANQSSMMMNSSMNSSGFPDYSKLNNDPRAYGEYLETMRRVDPAGYAVWYNNYMATRYGMHQSGTFNNDRASVHSGQSSSNQRQAVQSPTAAVDEDKEEDYTPRLYTTAHIRGTIDNYGRLLVVDPHYPMDGQKASISLYQMNCLPLPDADTEEFLETPGPFIPGITHRSTVLQYLKRMSQLSQKNSEKLLYDLIHLIVKGNGEINGCDISELLMNSFKKCSYDEERRDYAGDGAISQNEVVTRFRELLILGNKLEALEWAIENGSWGHALFLSSKMDPRTHKDVMFRFMDSISQNDPIRTLYQMMSGHIPHASECCGDKQWSDWRPHLAMILGNPTSNSKIDRKSIIRLGDSLNAKGRIYAAHFCYITAQVEITAYKPCAKLILLGANSKLDNPLQASCRSIMLTLCYEYGLKLKQIDFSIPSLQLYKLILTTRLIDIGRNKIALQYCQLMALEALQCGNYDRNIMSHVIDLGSRLKMLEPSLALSGDANAELEWLEKLTAHYESLPDDYEGKVELRPSASSSTISEVGQDVPTEQLQPPPLEARNMTATTQPLYDPYVAYNQELTITSDSQPLTYLPPQPPLVSEEQDFNASSVMHPPVQNHYMEPPPAMPSGPQGYAREPTYWDNGSSGMMVQDHNPAVNNYELSSIPEAPPTPVKNKSNDFFKATEEQLKLGDVTNGSAKQSESQKSNQQQQQQMQSEKGDDQKSGWFGGILDKLSMRPKNQMKLPDDKNPSIVWDKDKKKWVNLDGESEATNQIKPPPKAFEMGGPVSSAPQGGPQGGPGSMGGPSPNFQSHGNGGGPLLQNSGPASLPPASTNKYKLQKGKLMKKNYVDIMSSNKPTGDTAQSQPPSLDGYVPLMPQVAQQPTFFTPSRVEGLENAPYDFITPSSAPRLPESSTEEASNAQPQGAAQPPMMYNRAQMQ</sequence>
<feature type="region of interest" description="Disordered" evidence="6">
    <location>
        <begin position="1719"/>
        <end position="1741"/>
    </location>
</feature>
<evidence type="ECO:0000256" key="5">
    <source>
        <dbReference type="ARBA" id="ARBA00022892"/>
    </source>
</evidence>
<feature type="region of interest" description="Disordered" evidence="6">
    <location>
        <begin position="1633"/>
        <end position="1704"/>
    </location>
</feature>
<feature type="compositionally biased region" description="Polar residues" evidence="6">
    <location>
        <begin position="948"/>
        <end position="972"/>
    </location>
</feature>
<evidence type="ECO:0000256" key="3">
    <source>
        <dbReference type="ARBA" id="ARBA00022448"/>
    </source>
</evidence>
<dbReference type="PANTHER" id="PTHR13402">
    <property type="entry name" value="RGPR-RELATED"/>
    <property type="match status" value="1"/>
</dbReference>
<feature type="compositionally biased region" description="Polar residues" evidence="6">
    <location>
        <begin position="189"/>
        <end position="201"/>
    </location>
</feature>
<feature type="compositionally biased region" description="Low complexity" evidence="6">
    <location>
        <begin position="1651"/>
        <end position="1660"/>
    </location>
</feature>
<dbReference type="InterPro" id="IPR024298">
    <property type="entry name" value="Sec16_Sec23-bd"/>
</dbReference>
<evidence type="ECO:0000256" key="6">
    <source>
        <dbReference type="SAM" id="MobiDB-lite"/>
    </source>
</evidence>
<feature type="compositionally biased region" description="Polar residues" evidence="6">
    <location>
        <begin position="1687"/>
        <end position="1700"/>
    </location>
</feature>
<keyword evidence="4" id="KW-0256">Endoplasmic reticulum</keyword>
<feature type="compositionally biased region" description="Gly residues" evidence="6">
    <location>
        <begin position="1661"/>
        <end position="1670"/>
    </location>
</feature>
<proteinExistence type="inferred from homology"/>
<dbReference type="GO" id="GO:0007030">
    <property type="term" value="P:Golgi organization"/>
    <property type="evidence" value="ECO:0007669"/>
    <property type="project" value="TreeGrafter"/>
</dbReference>
<feature type="compositionally biased region" description="Basic and acidic residues" evidence="6">
    <location>
        <begin position="728"/>
        <end position="797"/>
    </location>
</feature>
<feature type="domain" description="Sec16 Sec23-binding" evidence="7">
    <location>
        <begin position="1128"/>
        <end position="1361"/>
    </location>
</feature>
<feature type="region of interest" description="Disordered" evidence="6">
    <location>
        <begin position="1561"/>
        <end position="1595"/>
    </location>
</feature>
<keyword evidence="3" id="KW-0813">Transport</keyword>
<comment type="similarity">
    <text evidence="2">Belongs to the SEC16 family.</text>
</comment>
<organism evidence="8">
    <name type="scientific">Lygus hesperus</name>
    <name type="common">Western plant bug</name>
    <dbReference type="NCBI Taxonomy" id="30085"/>
    <lineage>
        <taxon>Eukaryota</taxon>
        <taxon>Metazoa</taxon>
        <taxon>Ecdysozoa</taxon>
        <taxon>Arthropoda</taxon>
        <taxon>Hexapoda</taxon>
        <taxon>Insecta</taxon>
        <taxon>Pterygota</taxon>
        <taxon>Neoptera</taxon>
        <taxon>Paraneoptera</taxon>
        <taxon>Hemiptera</taxon>
        <taxon>Heteroptera</taxon>
        <taxon>Panheteroptera</taxon>
        <taxon>Cimicomorpha</taxon>
        <taxon>Miridae</taxon>
        <taxon>Mirini</taxon>
        <taxon>Lygus</taxon>
    </lineage>
</organism>
<gene>
    <name evidence="8" type="primary">SEC16B_2</name>
    <name evidence="8" type="ORF">g.85112</name>
</gene>
<feature type="compositionally biased region" description="Polar residues" evidence="6">
    <location>
        <begin position="338"/>
        <end position="347"/>
    </location>
</feature>
<feature type="compositionally biased region" description="Polar residues" evidence="6">
    <location>
        <begin position="290"/>
        <end position="330"/>
    </location>
</feature>
<comment type="subcellular location">
    <subcellularLocation>
        <location evidence="1">Endoplasmic reticulum</location>
    </subcellularLocation>
</comment>
<feature type="compositionally biased region" description="Polar residues" evidence="6">
    <location>
        <begin position="1779"/>
        <end position="1792"/>
    </location>
</feature>
<feature type="compositionally biased region" description="Polar residues" evidence="6">
    <location>
        <begin position="1719"/>
        <end position="1734"/>
    </location>
</feature>
<name>A0A146L7Q8_LYGHE</name>
<feature type="compositionally biased region" description="Polar residues" evidence="6">
    <location>
        <begin position="406"/>
        <end position="422"/>
    </location>
</feature>
<dbReference type="GO" id="GO:0016192">
    <property type="term" value="P:vesicle-mediated transport"/>
    <property type="evidence" value="ECO:0007669"/>
    <property type="project" value="UniProtKB-KW"/>
</dbReference>
<feature type="compositionally biased region" description="Polar residues" evidence="6">
    <location>
        <begin position="378"/>
        <end position="398"/>
    </location>
</feature>
<dbReference type="CDD" id="cd09233">
    <property type="entry name" value="ACE1-Sec16-like"/>
    <property type="match status" value="1"/>
</dbReference>
<evidence type="ECO:0000259" key="7">
    <source>
        <dbReference type="Pfam" id="PF12931"/>
    </source>
</evidence>
<feature type="compositionally biased region" description="Basic and acidic residues" evidence="6">
    <location>
        <begin position="674"/>
        <end position="695"/>
    </location>
</feature>
<accession>A0A146L7Q8</accession>
<feature type="compositionally biased region" description="Low complexity" evidence="6">
    <location>
        <begin position="60"/>
        <end position="74"/>
    </location>
</feature>
<feature type="region of interest" description="Disordered" evidence="6">
    <location>
        <begin position="562"/>
        <end position="797"/>
    </location>
</feature>
<dbReference type="GO" id="GO:0070971">
    <property type="term" value="C:endoplasmic reticulum exit site"/>
    <property type="evidence" value="ECO:0007669"/>
    <property type="project" value="TreeGrafter"/>
</dbReference>
<dbReference type="Pfam" id="PF12931">
    <property type="entry name" value="TPR_Sec16"/>
    <property type="match status" value="1"/>
</dbReference>
<feature type="compositionally biased region" description="Low complexity" evidence="6">
    <location>
        <begin position="584"/>
        <end position="599"/>
    </location>
</feature>
<feature type="compositionally biased region" description="Basic and acidic residues" evidence="6">
    <location>
        <begin position="637"/>
        <end position="650"/>
    </location>
</feature>
<feature type="compositionally biased region" description="Polar residues" evidence="6">
    <location>
        <begin position="1402"/>
        <end position="1420"/>
    </location>
</feature>
<feature type="region of interest" description="Disordered" evidence="6">
    <location>
        <begin position="1765"/>
        <end position="1806"/>
    </location>
</feature>
<dbReference type="GO" id="GO:0012507">
    <property type="term" value="C:ER to Golgi transport vesicle membrane"/>
    <property type="evidence" value="ECO:0007669"/>
    <property type="project" value="TreeGrafter"/>
</dbReference>
<feature type="region of interest" description="Disordered" evidence="6">
    <location>
        <begin position="1402"/>
        <end position="1423"/>
    </location>
</feature>
<dbReference type="GO" id="GO:0070973">
    <property type="term" value="P:protein localization to endoplasmic reticulum exit site"/>
    <property type="evidence" value="ECO:0007669"/>
    <property type="project" value="TreeGrafter"/>
</dbReference>
<evidence type="ECO:0000256" key="1">
    <source>
        <dbReference type="ARBA" id="ARBA00004240"/>
    </source>
</evidence>
<evidence type="ECO:0000256" key="2">
    <source>
        <dbReference type="ARBA" id="ARBA00005927"/>
    </source>
</evidence>
<feature type="region of interest" description="Disordered" evidence="6">
    <location>
        <begin position="173"/>
        <end position="422"/>
    </location>
</feature>
<feature type="region of interest" description="Disordered" evidence="6">
    <location>
        <begin position="948"/>
        <end position="983"/>
    </location>
</feature>
<keyword evidence="5" id="KW-0931">ER-Golgi transport</keyword>
<dbReference type="Gene3D" id="1.25.40.1030">
    <property type="match status" value="1"/>
</dbReference>
<dbReference type="EMBL" id="GDHC01015427">
    <property type="protein sequence ID" value="JAQ03202.1"/>
    <property type="molecule type" value="Transcribed_RNA"/>
</dbReference>
<feature type="compositionally biased region" description="Low complexity" evidence="6">
    <location>
        <begin position="1566"/>
        <end position="1583"/>
    </location>
</feature>
<dbReference type="PANTHER" id="PTHR13402:SF6">
    <property type="entry name" value="SECRETORY 16, ISOFORM I"/>
    <property type="match status" value="1"/>
</dbReference>